<organism evidence="1 2">
    <name type="scientific">Scytonema hofmannii PCC 7110</name>
    <dbReference type="NCBI Taxonomy" id="128403"/>
    <lineage>
        <taxon>Bacteria</taxon>
        <taxon>Bacillati</taxon>
        <taxon>Cyanobacteriota</taxon>
        <taxon>Cyanophyceae</taxon>
        <taxon>Nostocales</taxon>
        <taxon>Scytonemataceae</taxon>
        <taxon>Scytonema</taxon>
    </lineage>
</organism>
<sequence length="61" mass="7272">MNRKDAKSAKEEEKKMSLNIIRYLPGLMQLQQHFGYLTFEKWQRDRFLAAIVCAIASSFYR</sequence>
<dbReference type="AlphaFoldDB" id="A0A139XFX7"/>
<protein>
    <submittedName>
        <fullName evidence="1">Uncharacterized protein</fullName>
    </submittedName>
</protein>
<proteinExistence type="predicted"/>
<comment type="caution">
    <text evidence="1">The sequence shown here is derived from an EMBL/GenBank/DDBJ whole genome shotgun (WGS) entry which is preliminary data.</text>
</comment>
<evidence type="ECO:0000313" key="1">
    <source>
        <dbReference type="EMBL" id="KYC43600.1"/>
    </source>
</evidence>
<name>A0A139XFX7_9CYAN</name>
<dbReference type="EMBL" id="ANNX02000012">
    <property type="protein sequence ID" value="KYC43600.1"/>
    <property type="molecule type" value="Genomic_DNA"/>
</dbReference>
<dbReference type="RefSeq" id="WP_017742286.1">
    <property type="nucleotide sequence ID" value="NZ_KQ976354.1"/>
</dbReference>
<keyword evidence="2" id="KW-1185">Reference proteome</keyword>
<evidence type="ECO:0000313" key="2">
    <source>
        <dbReference type="Proteomes" id="UP000076925"/>
    </source>
</evidence>
<dbReference type="Proteomes" id="UP000076925">
    <property type="component" value="Unassembled WGS sequence"/>
</dbReference>
<gene>
    <name evidence="1" type="ORF">WA1_00025</name>
</gene>
<accession>A0A139XFX7</accession>
<reference evidence="1 2" key="1">
    <citation type="journal article" date="2013" name="Genome Biol. Evol.">
        <title>Genomes of Stigonematalean cyanobacteria (subsection V) and the evolution of oxygenic photosynthesis from prokaryotes to plastids.</title>
        <authorList>
            <person name="Dagan T."/>
            <person name="Roettger M."/>
            <person name="Stucken K."/>
            <person name="Landan G."/>
            <person name="Koch R."/>
            <person name="Major P."/>
            <person name="Gould S.B."/>
            <person name="Goremykin V.V."/>
            <person name="Rippka R."/>
            <person name="Tandeau de Marsac N."/>
            <person name="Gugger M."/>
            <person name="Lockhart P.J."/>
            <person name="Allen J.F."/>
            <person name="Brune I."/>
            <person name="Maus I."/>
            <person name="Puhler A."/>
            <person name="Martin W.F."/>
        </authorList>
    </citation>
    <scope>NUCLEOTIDE SEQUENCE [LARGE SCALE GENOMIC DNA]</scope>
    <source>
        <strain evidence="1 2">PCC 7110</strain>
    </source>
</reference>